<dbReference type="AlphaFoldDB" id="A0A7D9IYS2"/>
<evidence type="ECO:0000313" key="1">
    <source>
        <dbReference type="EMBL" id="CAB4019366.1"/>
    </source>
</evidence>
<dbReference type="Gene3D" id="3.90.1640.20">
    <property type="entry name" value="TON_0340"/>
    <property type="match status" value="1"/>
</dbReference>
<dbReference type="Pfam" id="PF14336">
    <property type="entry name" value="GLUCM-like_C"/>
    <property type="match status" value="1"/>
</dbReference>
<dbReference type="GO" id="GO:0006536">
    <property type="term" value="P:glutamate metabolic process"/>
    <property type="evidence" value="ECO:0007669"/>
    <property type="project" value="TreeGrafter"/>
</dbReference>
<sequence length="175" mass="19301">MATPLAFVSSFWKFNFMMIAFIILISAAKDDRISTTSIGDGGNELGMGKVKNEVEKYVEHGEEIACVVSCDYLITAGVSNWGGYAIAVGLHVLSTCPIHVRYVRRGLAKVEEEEKGKEGFLNSVEQEAEILQMIADEGVRDGRTGKAEQSVDGFQFYPYHAEQIKKFQAVLKGNI</sequence>
<accession>A0A7D9IYS2</accession>
<organism evidence="1 2">
    <name type="scientific">Paramuricea clavata</name>
    <name type="common">Red gorgonian</name>
    <name type="synonym">Violescent sea-whip</name>
    <dbReference type="NCBI Taxonomy" id="317549"/>
    <lineage>
        <taxon>Eukaryota</taxon>
        <taxon>Metazoa</taxon>
        <taxon>Cnidaria</taxon>
        <taxon>Anthozoa</taxon>
        <taxon>Octocorallia</taxon>
        <taxon>Malacalcyonacea</taxon>
        <taxon>Plexauridae</taxon>
        <taxon>Paramuricea</taxon>
    </lineage>
</organism>
<dbReference type="PANTHER" id="PTHR32022:SF10">
    <property type="entry name" value="D-GLUTAMATE CYCLASE, MITOCHONDRIAL"/>
    <property type="match status" value="1"/>
</dbReference>
<dbReference type="PANTHER" id="PTHR32022">
    <property type="entry name" value="D-GLUTAMATE CYCLASE, MITOCHONDRIAL"/>
    <property type="match status" value="1"/>
</dbReference>
<name>A0A7D9IYS2_PARCT</name>
<dbReference type="EMBL" id="CACRXK020010426">
    <property type="protein sequence ID" value="CAB4019366.1"/>
    <property type="molecule type" value="Genomic_DNA"/>
</dbReference>
<proteinExistence type="predicted"/>
<dbReference type="OrthoDB" id="10262538at2759"/>
<dbReference type="InterPro" id="IPR025504">
    <property type="entry name" value="GLUCM_C"/>
</dbReference>
<comment type="caution">
    <text evidence="1">The sequence shown here is derived from an EMBL/GenBank/DDBJ whole genome shotgun (WGS) entry which is preliminary data.</text>
</comment>
<dbReference type="GO" id="GO:0047820">
    <property type="term" value="F:D-glutamate cyclase activity"/>
    <property type="evidence" value="ECO:0007669"/>
    <property type="project" value="TreeGrafter"/>
</dbReference>
<dbReference type="Proteomes" id="UP001152795">
    <property type="component" value="Unassembled WGS sequence"/>
</dbReference>
<reference evidence="1" key="1">
    <citation type="submission" date="2020-04" db="EMBL/GenBank/DDBJ databases">
        <authorList>
            <person name="Alioto T."/>
            <person name="Alioto T."/>
            <person name="Gomez Garrido J."/>
        </authorList>
    </citation>
    <scope>NUCLEOTIDE SEQUENCE</scope>
    <source>
        <strain evidence="1">A484AB</strain>
    </source>
</reference>
<gene>
    <name evidence="1" type="ORF">PACLA_8A069847</name>
</gene>
<protein>
    <submittedName>
        <fullName evidence="1">Uncharacterized protein</fullName>
    </submittedName>
</protein>
<keyword evidence="2" id="KW-1185">Reference proteome</keyword>
<evidence type="ECO:0000313" key="2">
    <source>
        <dbReference type="Proteomes" id="UP001152795"/>
    </source>
</evidence>